<dbReference type="EMBL" id="JBHSNO010000009">
    <property type="protein sequence ID" value="MFC5590787.1"/>
    <property type="molecule type" value="Genomic_DNA"/>
</dbReference>
<gene>
    <name evidence="2" type="ORF">ACFPRA_17950</name>
</gene>
<evidence type="ECO:0008006" key="4">
    <source>
        <dbReference type="Google" id="ProtNLM"/>
    </source>
</evidence>
<dbReference type="RefSeq" id="WP_381437766.1">
    <property type="nucleotide sequence ID" value="NZ_JBHSNO010000009.1"/>
</dbReference>
<keyword evidence="3" id="KW-1185">Reference proteome</keyword>
<feature type="transmembrane region" description="Helical" evidence="1">
    <location>
        <begin position="41"/>
        <end position="58"/>
    </location>
</feature>
<accession>A0ABW0TN60</accession>
<dbReference type="Proteomes" id="UP001596109">
    <property type="component" value="Unassembled WGS sequence"/>
</dbReference>
<evidence type="ECO:0000313" key="3">
    <source>
        <dbReference type="Proteomes" id="UP001596109"/>
    </source>
</evidence>
<protein>
    <recommendedName>
        <fullName evidence="4">DUF3137 domain-containing protein</fullName>
    </recommendedName>
</protein>
<evidence type="ECO:0000313" key="2">
    <source>
        <dbReference type="EMBL" id="MFC5590787.1"/>
    </source>
</evidence>
<name>A0ABW0TN60_9BACL</name>
<organism evidence="2 3">
    <name type="scientific">Sporosarcina soli</name>
    <dbReference type="NCBI Taxonomy" id="334736"/>
    <lineage>
        <taxon>Bacteria</taxon>
        <taxon>Bacillati</taxon>
        <taxon>Bacillota</taxon>
        <taxon>Bacilli</taxon>
        <taxon>Bacillales</taxon>
        <taxon>Caryophanaceae</taxon>
        <taxon>Sporosarcina</taxon>
    </lineage>
</organism>
<evidence type="ECO:0000256" key="1">
    <source>
        <dbReference type="SAM" id="Phobius"/>
    </source>
</evidence>
<comment type="caution">
    <text evidence="2">The sequence shown here is derived from an EMBL/GenBank/DDBJ whole genome shotgun (WGS) entry which is preliminary data.</text>
</comment>
<keyword evidence="1" id="KW-1133">Transmembrane helix</keyword>
<reference evidence="3" key="1">
    <citation type="journal article" date="2019" name="Int. J. Syst. Evol. Microbiol.">
        <title>The Global Catalogue of Microorganisms (GCM) 10K type strain sequencing project: providing services to taxonomists for standard genome sequencing and annotation.</title>
        <authorList>
            <consortium name="The Broad Institute Genomics Platform"/>
            <consortium name="The Broad Institute Genome Sequencing Center for Infectious Disease"/>
            <person name="Wu L."/>
            <person name="Ma J."/>
        </authorList>
    </citation>
    <scope>NUCLEOTIDE SEQUENCE [LARGE SCALE GENOMIC DNA]</scope>
    <source>
        <strain evidence="3">CGMCC 4.1434</strain>
    </source>
</reference>
<feature type="transmembrane region" description="Helical" evidence="1">
    <location>
        <begin position="12"/>
        <end position="29"/>
    </location>
</feature>
<keyword evidence="1" id="KW-0812">Transmembrane</keyword>
<keyword evidence="1" id="KW-0472">Membrane</keyword>
<proteinExistence type="predicted"/>
<sequence length="267" mass="30285">MKEIYKKTSKVSFIGGIGAAIFGILFYFFGYEDFATNGDILGYAVIFALISIGAGFYFKNAYEKLSNDRSSPRESGVNLQSLNELIFQRVPSFLPKVYNVDANGEPVFKIEPSADKVSKWLTFFELFEKGFIIPVHYAISDMDGQLIATFTIKDNLKRSELTLMKPDGTRIGTYIQHLPKSALKNRGVLYHEDGSVWRELEAKNMAGDIDVKDEEGRMTASYRFGVFPHAMKPAFQSTAHHEHMQLGIHISDDEKLAYAMIFFLWLK</sequence>